<reference evidence="1 2" key="1">
    <citation type="submission" date="2020-04" db="EMBL/GenBank/DDBJ databases">
        <title>Plant Genome Project.</title>
        <authorList>
            <person name="Zhang R.-G."/>
        </authorList>
    </citation>
    <scope>NUCLEOTIDE SEQUENCE [LARGE SCALE GENOMIC DNA]</scope>
    <source>
        <strain evidence="1">YNK0</strain>
        <tissue evidence="1">Leaf</tissue>
    </source>
</reference>
<evidence type="ECO:0008006" key="3">
    <source>
        <dbReference type="Google" id="ProtNLM"/>
    </source>
</evidence>
<evidence type="ECO:0000313" key="2">
    <source>
        <dbReference type="Proteomes" id="UP000655225"/>
    </source>
</evidence>
<dbReference type="EMBL" id="JABCRI010000001">
    <property type="protein sequence ID" value="KAF8413474.1"/>
    <property type="molecule type" value="Genomic_DNA"/>
</dbReference>
<dbReference type="OrthoDB" id="1938246at2759"/>
<gene>
    <name evidence="1" type="ORF">HHK36_001461</name>
</gene>
<proteinExistence type="predicted"/>
<dbReference type="AlphaFoldDB" id="A0A834ZSW4"/>
<dbReference type="OMA" id="CLKERIW"/>
<keyword evidence="2" id="KW-1185">Reference proteome</keyword>
<comment type="caution">
    <text evidence="1">The sequence shown here is derived from an EMBL/GenBank/DDBJ whole genome shotgun (WGS) entry which is preliminary data.</text>
</comment>
<sequence>MFEPGHLLDILSSYGKASGQLVNYSKSGISFSSNTPIRFRRLIARMLCIRNQGNPSKYLGLPVELGRAKKRAFDAIKQRISLKMQGWSASLLSQAGRGVLIKAVVQAIPAYTMSCFKLPLGWIKEVNARIARFWWDHTKDKKIHWLSWQKICKSKESGGVGFRDLQAFNLSLLAKQGWRILNQPETLWVRVLKAIYFAQSSFLDAKTGRHPSWVWRSLLAGRAILKLGTRWQIGDGDKVRATKDPWIPSLPQFKSVCRASLCVMGAEMFLFILEELQMSAVQYAIQFPQSLLLIGKEGEIEDGRVSVSGCSSAYTCVAESLTSGRGCSELDGGSSNGVNMIWFLSQPPAFAFAKQANLRLEGEQPLTTPLSCTPPICVELA</sequence>
<name>A0A834ZSW4_TETSI</name>
<protein>
    <recommendedName>
        <fullName evidence="3">Reverse transcriptase</fullName>
    </recommendedName>
</protein>
<dbReference type="PANTHER" id="PTHR33116:SF86">
    <property type="entry name" value="REVERSE TRANSCRIPTASE DOMAIN-CONTAINING PROTEIN"/>
    <property type="match status" value="1"/>
</dbReference>
<dbReference type="PANTHER" id="PTHR33116">
    <property type="entry name" value="REVERSE TRANSCRIPTASE ZINC-BINDING DOMAIN-CONTAINING PROTEIN-RELATED-RELATED"/>
    <property type="match status" value="1"/>
</dbReference>
<evidence type="ECO:0000313" key="1">
    <source>
        <dbReference type="EMBL" id="KAF8413474.1"/>
    </source>
</evidence>
<dbReference type="Proteomes" id="UP000655225">
    <property type="component" value="Unassembled WGS sequence"/>
</dbReference>
<organism evidence="1 2">
    <name type="scientific">Tetracentron sinense</name>
    <name type="common">Spur-leaf</name>
    <dbReference type="NCBI Taxonomy" id="13715"/>
    <lineage>
        <taxon>Eukaryota</taxon>
        <taxon>Viridiplantae</taxon>
        <taxon>Streptophyta</taxon>
        <taxon>Embryophyta</taxon>
        <taxon>Tracheophyta</taxon>
        <taxon>Spermatophyta</taxon>
        <taxon>Magnoliopsida</taxon>
        <taxon>Trochodendrales</taxon>
        <taxon>Trochodendraceae</taxon>
        <taxon>Tetracentron</taxon>
    </lineage>
</organism>
<accession>A0A834ZSW4</accession>